<evidence type="ECO:0000256" key="1">
    <source>
        <dbReference type="SAM" id="SignalP"/>
    </source>
</evidence>
<accession>A0ABU0DYQ3</accession>
<comment type="caution">
    <text evidence="2">The sequence shown here is derived from an EMBL/GenBank/DDBJ whole genome shotgun (WGS) entry which is preliminary data.</text>
</comment>
<evidence type="ECO:0008006" key="4">
    <source>
        <dbReference type="Google" id="ProtNLM"/>
    </source>
</evidence>
<name>A0ABU0DYQ3_9FIRM</name>
<reference evidence="2 3" key="1">
    <citation type="submission" date="2023-07" db="EMBL/GenBank/DDBJ databases">
        <title>Genomic Encyclopedia of Type Strains, Phase IV (KMG-IV): sequencing the most valuable type-strain genomes for metagenomic binning, comparative biology and taxonomic classification.</title>
        <authorList>
            <person name="Goeker M."/>
        </authorList>
    </citation>
    <scope>NUCLEOTIDE SEQUENCE [LARGE SCALE GENOMIC DNA]</scope>
    <source>
        <strain evidence="2 3">DSM 16784</strain>
    </source>
</reference>
<evidence type="ECO:0000313" key="2">
    <source>
        <dbReference type="EMBL" id="MDQ0359435.1"/>
    </source>
</evidence>
<dbReference type="RefSeq" id="WP_307404540.1">
    <property type="nucleotide sequence ID" value="NZ_JAUSUR010000001.1"/>
</dbReference>
<sequence>MKKIVVLIFCLGLLPLFGCTKNDMKNGAEIIEELKSNGVSIDTAEDNSSSILIIPGGSRFHTLYDDSTDYYTIFTTNDANTGVYGIESEIYASDNCQFHLQTNESINGTSCSNEDIDNAKETKRFVGELLDEYNLTINDFEAIYKEMIK</sequence>
<keyword evidence="1" id="KW-0732">Signal</keyword>
<dbReference type="EMBL" id="JAUSUR010000001">
    <property type="protein sequence ID" value="MDQ0359435.1"/>
    <property type="molecule type" value="Genomic_DNA"/>
</dbReference>
<proteinExistence type="predicted"/>
<dbReference type="Proteomes" id="UP001230220">
    <property type="component" value="Unassembled WGS sequence"/>
</dbReference>
<keyword evidence="3" id="KW-1185">Reference proteome</keyword>
<gene>
    <name evidence="2" type="ORF">J2S15_000166</name>
</gene>
<protein>
    <recommendedName>
        <fullName evidence="4">Lipoprotein</fullName>
    </recommendedName>
</protein>
<evidence type="ECO:0000313" key="3">
    <source>
        <dbReference type="Proteomes" id="UP001230220"/>
    </source>
</evidence>
<organism evidence="2 3">
    <name type="scientific">Breznakia pachnodae</name>
    <dbReference type="NCBI Taxonomy" id="265178"/>
    <lineage>
        <taxon>Bacteria</taxon>
        <taxon>Bacillati</taxon>
        <taxon>Bacillota</taxon>
        <taxon>Erysipelotrichia</taxon>
        <taxon>Erysipelotrichales</taxon>
        <taxon>Erysipelotrichaceae</taxon>
        <taxon>Breznakia</taxon>
    </lineage>
</organism>
<feature type="signal peptide" evidence="1">
    <location>
        <begin position="1"/>
        <end position="18"/>
    </location>
</feature>
<feature type="chain" id="PRO_5046864208" description="Lipoprotein" evidence="1">
    <location>
        <begin position="19"/>
        <end position="149"/>
    </location>
</feature>